<dbReference type="EMBL" id="RJPX01000006">
    <property type="protein sequence ID" value="RSK06832.1"/>
    <property type="molecule type" value="Genomic_DNA"/>
</dbReference>
<organism evidence="6 8">
    <name type="scientific">Streptococcus mitis</name>
    <dbReference type="NCBI Taxonomy" id="28037"/>
    <lineage>
        <taxon>Bacteria</taxon>
        <taxon>Bacillati</taxon>
        <taxon>Bacillota</taxon>
        <taxon>Bacilli</taxon>
        <taxon>Lactobacillales</taxon>
        <taxon>Streptococcaceae</taxon>
        <taxon>Streptococcus</taxon>
        <taxon>Streptococcus mitis group</taxon>
    </lineage>
</organism>
<protein>
    <submittedName>
        <fullName evidence="7">Autolysin</fullName>
        <ecNumber evidence="7">3.5.1.28</ecNumber>
    </submittedName>
    <submittedName>
        <fullName evidence="6">Pneumococcal surface protein A</fullName>
    </submittedName>
</protein>
<accession>A0A081R1P7</accession>
<reference evidence="7 9" key="2">
    <citation type="submission" date="2018-11" db="EMBL/GenBank/DDBJ databases">
        <title>Species Designations Belie Phenotypic and Genotypic Heterogeneity in Oral Streptococci.</title>
        <authorList>
            <person name="Velsko I."/>
        </authorList>
    </citation>
    <scope>NUCLEOTIDE SEQUENCE [LARGE SCALE GENOMIC DNA]</scope>
    <source>
        <strain evidence="7 9">BCC17</strain>
    </source>
</reference>
<gene>
    <name evidence="7" type="primary">lytA_4</name>
    <name evidence="7" type="ORF">D8787_02945</name>
    <name evidence="6" type="ORF">SK608_0114</name>
</gene>
<dbReference type="EMBL" id="JPFZ01000006">
    <property type="protein sequence ID" value="KEQ49120.1"/>
    <property type="molecule type" value="Genomic_DNA"/>
</dbReference>
<evidence type="ECO:0000256" key="1">
    <source>
        <dbReference type="ARBA" id="ARBA00022737"/>
    </source>
</evidence>
<feature type="repeat" description="Cell wall-binding" evidence="2">
    <location>
        <begin position="329"/>
        <end position="348"/>
    </location>
</feature>
<evidence type="ECO:0000313" key="6">
    <source>
        <dbReference type="EMBL" id="KEQ49120.1"/>
    </source>
</evidence>
<feature type="region of interest" description="Disordered" evidence="4">
    <location>
        <begin position="269"/>
        <end position="309"/>
    </location>
</feature>
<dbReference type="RefSeq" id="WP_000728914.1">
    <property type="nucleotide sequence ID" value="NZ_RJPX01000006.1"/>
</dbReference>
<keyword evidence="5" id="KW-0732">Signal</keyword>
<dbReference type="InterPro" id="IPR018337">
    <property type="entry name" value="Cell_wall/Cho-bd_repeat"/>
</dbReference>
<feature type="coiled-coil region" evidence="3">
    <location>
        <begin position="138"/>
        <end position="172"/>
    </location>
</feature>
<evidence type="ECO:0000313" key="8">
    <source>
        <dbReference type="Proteomes" id="UP000028022"/>
    </source>
</evidence>
<evidence type="ECO:0000256" key="3">
    <source>
        <dbReference type="SAM" id="Coils"/>
    </source>
</evidence>
<reference evidence="6 8" key="1">
    <citation type="submission" date="2014-05" db="EMBL/GenBank/DDBJ databases">
        <authorList>
            <person name="Daugherty S.C."/>
            <person name="Tallon L.J."/>
            <person name="Sadzewicz L."/>
            <person name="Kilian M."/>
            <person name="Tettelin H."/>
        </authorList>
    </citation>
    <scope>NUCLEOTIDE SEQUENCE [LARGE SCALE GENOMIC DNA]</scope>
    <source>
        <strain evidence="6 8">SK608</strain>
    </source>
</reference>
<dbReference type="Gene3D" id="2.10.270.10">
    <property type="entry name" value="Cholin Binding"/>
    <property type="match status" value="2"/>
</dbReference>
<comment type="caution">
    <text evidence="6">The sequence shown here is derived from an EMBL/GenBank/DDBJ whole genome shotgun (WGS) entry which is preliminary data.</text>
</comment>
<dbReference type="Pfam" id="PF19127">
    <property type="entry name" value="Choline_bind_3"/>
    <property type="match status" value="1"/>
</dbReference>
<dbReference type="GO" id="GO:0008745">
    <property type="term" value="F:N-acetylmuramoyl-L-alanine amidase activity"/>
    <property type="evidence" value="ECO:0007669"/>
    <property type="project" value="UniProtKB-EC"/>
</dbReference>
<evidence type="ECO:0000256" key="4">
    <source>
        <dbReference type="SAM" id="MobiDB-lite"/>
    </source>
</evidence>
<feature type="repeat" description="Cell wall-binding" evidence="2">
    <location>
        <begin position="409"/>
        <end position="428"/>
    </location>
</feature>
<feature type="repeat" description="Cell wall-binding" evidence="2">
    <location>
        <begin position="369"/>
        <end position="388"/>
    </location>
</feature>
<keyword evidence="7" id="KW-0378">Hydrolase</keyword>
<feature type="compositionally biased region" description="Basic and acidic residues" evidence="4">
    <location>
        <begin position="269"/>
        <end position="306"/>
    </location>
</feature>
<evidence type="ECO:0000256" key="2">
    <source>
        <dbReference type="PROSITE-ProRule" id="PRU00591"/>
    </source>
</evidence>
<evidence type="ECO:0000256" key="5">
    <source>
        <dbReference type="SAM" id="SignalP"/>
    </source>
</evidence>
<feature type="repeat" description="Cell wall-binding" evidence="2">
    <location>
        <begin position="389"/>
        <end position="408"/>
    </location>
</feature>
<keyword evidence="3" id="KW-0175">Coiled coil</keyword>
<dbReference type="Proteomes" id="UP000028022">
    <property type="component" value="Unassembled WGS sequence"/>
</dbReference>
<dbReference type="AlphaFoldDB" id="A0A081R1P7"/>
<dbReference type="Proteomes" id="UP000277819">
    <property type="component" value="Unassembled WGS sequence"/>
</dbReference>
<evidence type="ECO:0000313" key="7">
    <source>
        <dbReference type="EMBL" id="RSK06832.1"/>
    </source>
</evidence>
<feature type="signal peptide" evidence="5">
    <location>
        <begin position="1"/>
        <end position="26"/>
    </location>
</feature>
<dbReference type="EC" id="3.5.1.28" evidence="7"/>
<sequence>MKKKNTIITALIALFIVFAGVKSVSADHVINKSETERISKIINDIPKKTKAIWDEDFKMQNQKIARNSGVFYWGKNGELAWYQPENEIILDPLNVTEYEKIHYGYPFDDVGLVSSVYIAETNRLRGYDSFDKIKKEFDKDKEEQAKRHKEYIEKLKETRRNRSEEKKRQEAEYIERIIADKKYANSEDLKYVGDVLRNNWGIFYWGEAGVLAWYHPETGKVEDPYESKTISQTTGNPFEGGDTPYADYVAEINKRRGYDSLEKIKEGIKKPKSDTTVKAEEPLKKQENELKQKKVDESTTKKEEATTQKQGWVQENGKWFYYDQSKNKQSGWVQVNGAWYYLAQDGEMKTGWLNQGGSWYYLTDSGSMKTGWQKVNGTWYYLNGSGAMQTGWLNQSGTWYYLNSSGSMQTGWLSQSGTWYYLTESGSMKTGWYQVSTKWYYSYSSGALAVSTTVDGYTVNANGEWI</sequence>
<keyword evidence="1" id="KW-0677">Repeat</keyword>
<dbReference type="Pfam" id="PF01473">
    <property type="entry name" value="Choline_bind_1"/>
    <property type="match status" value="5"/>
</dbReference>
<proteinExistence type="predicted"/>
<feature type="repeat" description="Cell wall-binding" evidence="2">
    <location>
        <begin position="349"/>
        <end position="368"/>
    </location>
</feature>
<evidence type="ECO:0000313" key="9">
    <source>
        <dbReference type="Proteomes" id="UP000277819"/>
    </source>
</evidence>
<name>A0A081R1P7_STRMT</name>
<dbReference type="PROSITE" id="PS51170">
    <property type="entry name" value="CW"/>
    <property type="match status" value="5"/>
</dbReference>
<feature type="chain" id="PRO_5036290473" evidence="5">
    <location>
        <begin position="27"/>
        <end position="466"/>
    </location>
</feature>
<dbReference type="SUPFAM" id="SSF69360">
    <property type="entry name" value="Cell wall binding repeat"/>
    <property type="match status" value="1"/>
</dbReference>